<keyword evidence="4" id="KW-1185">Reference proteome</keyword>
<dbReference type="EMBL" id="ASPP01028303">
    <property type="protein sequence ID" value="ETO05292.1"/>
    <property type="molecule type" value="Genomic_DNA"/>
</dbReference>
<reference evidence="3 4" key="1">
    <citation type="journal article" date="2013" name="Curr. Biol.">
        <title>The Genome of the Foraminiferan Reticulomyxa filosa.</title>
        <authorList>
            <person name="Glockner G."/>
            <person name="Hulsmann N."/>
            <person name="Schleicher M."/>
            <person name="Noegel A.A."/>
            <person name="Eichinger L."/>
            <person name="Gallinger C."/>
            <person name="Pawlowski J."/>
            <person name="Sierra R."/>
            <person name="Euteneuer U."/>
            <person name="Pillet L."/>
            <person name="Moustafa A."/>
            <person name="Platzer M."/>
            <person name="Groth M."/>
            <person name="Szafranski K."/>
            <person name="Schliwa M."/>
        </authorList>
    </citation>
    <scope>NUCLEOTIDE SEQUENCE [LARGE SCALE GENOMIC DNA]</scope>
</reference>
<sequence>MFSTNILKNKFTIDKLRKRTKKDRREKSSKKKKRMMDINTGSIYGFLTLLNKDGTPSQRIGLQQDEYIFGREESACDVIISQKNVSREHAKLWIDRKKSQIWISNISKQNKLLKNLDMVECGDKKSIVNNDNIDICGHCFVIESTKQKKKKKKKKGCGPKKQNNKKAMSTSSSNHESMSSDSNEKDIETPVVRLKKRSACNSTVKRNTTACEQRDWQDGLYCCCCCCCCFCFFEYLRF</sequence>
<dbReference type="PROSITE" id="PS50006">
    <property type="entry name" value="FHA_DOMAIN"/>
    <property type="match status" value="1"/>
</dbReference>
<dbReference type="InterPro" id="IPR008984">
    <property type="entry name" value="SMAD_FHA_dom_sf"/>
</dbReference>
<dbReference type="Proteomes" id="UP000023152">
    <property type="component" value="Unassembled WGS sequence"/>
</dbReference>
<feature type="region of interest" description="Disordered" evidence="1">
    <location>
        <begin position="150"/>
        <end position="187"/>
    </location>
</feature>
<dbReference type="OrthoDB" id="5954824at2759"/>
<dbReference type="SUPFAM" id="SSF49879">
    <property type="entry name" value="SMAD/FHA domain"/>
    <property type="match status" value="1"/>
</dbReference>
<dbReference type="Gene3D" id="2.60.200.20">
    <property type="match status" value="1"/>
</dbReference>
<feature type="compositionally biased region" description="Low complexity" evidence="1">
    <location>
        <begin position="165"/>
        <end position="181"/>
    </location>
</feature>
<comment type="caution">
    <text evidence="3">The sequence shown here is derived from an EMBL/GenBank/DDBJ whole genome shotgun (WGS) entry which is preliminary data.</text>
</comment>
<organism evidence="3 4">
    <name type="scientific">Reticulomyxa filosa</name>
    <dbReference type="NCBI Taxonomy" id="46433"/>
    <lineage>
        <taxon>Eukaryota</taxon>
        <taxon>Sar</taxon>
        <taxon>Rhizaria</taxon>
        <taxon>Retaria</taxon>
        <taxon>Foraminifera</taxon>
        <taxon>Monothalamids</taxon>
        <taxon>Reticulomyxidae</taxon>
        <taxon>Reticulomyxa</taxon>
    </lineage>
</organism>
<dbReference type="InterPro" id="IPR000253">
    <property type="entry name" value="FHA_dom"/>
</dbReference>
<gene>
    <name evidence="3" type="ORF">RFI_32104</name>
</gene>
<name>X6LVX4_RETFI</name>
<proteinExistence type="predicted"/>
<feature type="non-terminal residue" evidence="3">
    <location>
        <position position="238"/>
    </location>
</feature>
<protein>
    <recommendedName>
        <fullName evidence="2">FHA domain-containing protein</fullName>
    </recommendedName>
</protein>
<dbReference type="Pfam" id="PF00498">
    <property type="entry name" value="FHA"/>
    <property type="match status" value="1"/>
</dbReference>
<evidence type="ECO:0000256" key="1">
    <source>
        <dbReference type="SAM" id="MobiDB-lite"/>
    </source>
</evidence>
<accession>X6LVX4</accession>
<evidence type="ECO:0000313" key="3">
    <source>
        <dbReference type="EMBL" id="ETO05292.1"/>
    </source>
</evidence>
<feature type="compositionally biased region" description="Basic residues" evidence="1">
    <location>
        <begin position="150"/>
        <end position="164"/>
    </location>
</feature>
<evidence type="ECO:0000313" key="4">
    <source>
        <dbReference type="Proteomes" id="UP000023152"/>
    </source>
</evidence>
<feature type="domain" description="FHA" evidence="2">
    <location>
        <begin position="67"/>
        <end position="118"/>
    </location>
</feature>
<evidence type="ECO:0000259" key="2">
    <source>
        <dbReference type="PROSITE" id="PS50006"/>
    </source>
</evidence>
<dbReference type="AlphaFoldDB" id="X6LVX4"/>